<keyword evidence="2" id="KW-0732">Signal</keyword>
<feature type="chain" id="PRO_5035275168" evidence="2">
    <location>
        <begin position="18"/>
        <end position="699"/>
    </location>
</feature>
<dbReference type="Proteomes" id="UP000708208">
    <property type="component" value="Unassembled WGS sequence"/>
</dbReference>
<sequence>MVLSLSTIVSIITCVHLQTTSPTVAQEKKTPPDCSYAHSYDRNCRCTPRRQRRRCRVRTDTFEIQACFTPQQSCETPCNCSGFNTPYSYTSNCQKNCFQTPQVTGWSSPFNCCTPNCFTPRSQPCSPTVKCRRRRRRCPRKCCKTNAPPIMAAKFVESQVGVTQYEGCRVGSGQVTQSCTVLDVEPGCCYPQSDALPVHSPSGAFTPRSCDFSRSPSPVPFRVLNRLTGCSAVQNSCTPPPRPPPPNFQRQCQLPCQGPPPRPPSPKPCGRKPPCLRLPSPCIGVGRQMRNSCCCSPICCIPSSLGYNGCQPLMYSIGQNNCGYPMQNSSCCPKTLYLIEKSFRLPNGCSNQSCCPSACCNFPRPPPAVHIPPPPGIYRPPPPGGTRPPPLFFQPPIPTVFGPPAVPLNISPDYYPPLITPFSYPPPPFIPPRTPVTQPSFLKCDRPSIIFDVPNVPSFGVVTPPPAEYFPPPSRTCCCKPPPNDYGCCCRPNQKDTSCCMKPSQCDICCATQKSRAFLSMLWLPTTTTTGLLHTTCAVDVRLHTTRAVDVRLHTTRAVDVPLHATRTVEVPLRVTHYVGVTPHATRSVAVPFLPTLVILAHSLLYVAVLPKRKGSVFLRRRELLSSSALTLALFVILANACDRIKLIHITGAVVAVAPFNKELIYPIEINRIDACAALKIAISHIEIIHIVLQPLIDL</sequence>
<reference evidence="3" key="1">
    <citation type="submission" date="2021-06" db="EMBL/GenBank/DDBJ databases">
        <authorList>
            <person name="Hodson N. C."/>
            <person name="Mongue J. A."/>
            <person name="Jaron S. K."/>
        </authorList>
    </citation>
    <scope>NUCLEOTIDE SEQUENCE</scope>
</reference>
<keyword evidence="1" id="KW-0472">Membrane</keyword>
<evidence type="ECO:0000256" key="2">
    <source>
        <dbReference type="SAM" id="SignalP"/>
    </source>
</evidence>
<keyword evidence="1" id="KW-1133">Transmembrane helix</keyword>
<protein>
    <submittedName>
        <fullName evidence="3">Uncharacterized protein</fullName>
    </submittedName>
</protein>
<proteinExistence type="predicted"/>
<comment type="caution">
    <text evidence="3">The sequence shown here is derived from an EMBL/GenBank/DDBJ whole genome shotgun (WGS) entry which is preliminary data.</text>
</comment>
<evidence type="ECO:0000313" key="3">
    <source>
        <dbReference type="EMBL" id="CAG7827582.1"/>
    </source>
</evidence>
<accession>A0A8J2L2E5</accession>
<feature type="transmembrane region" description="Helical" evidence="1">
    <location>
        <begin position="623"/>
        <end position="641"/>
    </location>
</feature>
<feature type="transmembrane region" description="Helical" evidence="1">
    <location>
        <begin position="589"/>
        <end position="611"/>
    </location>
</feature>
<evidence type="ECO:0000313" key="4">
    <source>
        <dbReference type="Proteomes" id="UP000708208"/>
    </source>
</evidence>
<gene>
    <name evidence="3" type="ORF">AFUS01_LOCUS37561</name>
</gene>
<keyword evidence="1" id="KW-0812">Transmembrane</keyword>
<evidence type="ECO:0000256" key="1">
    <source>
        <dbReference type="SAM" id="Phobius"/>
    </source>
</evidence>
<feature type="signal peptide" evidence="2">
    <location>
        <begin position="1"/>
        <end position="17"/>
    </location>
</feature>
<dbReference type="EMBL" id="CAJVCH010544058">
    <property type="protein sequence ID" value="CAG7827582.1"/>
    <property type="molecule type" value="Genomic_DNA"/>
</dbReference>
<name>A0A8J2L2E5_9HEXA</name>
<organism evidence="3 4">
    <name type="scientific">Allacma fusca</name>
    <dbReference type="NCBI Taxonomy" id="39272"/>
    <lineage>
        <taxon>Eukaryota</taxon>
        <taxon>Metazoa</taxon>
        <taxon>Ecdysozoa</taxon>
        <taxon>Arthropoda</taxon>
        <taxon>Hexapoda</taxon>
        <taxon>Collembola</taxon>
        <taxon>Symphypleona</taxon>
        <taxon>Sminthuridae</taxon>
        <taxon>Allacma</taxon>
    </lineage>
</organism>
<keyword evidence="4" id="KW-1185">Reference proteome</keyword>
<dbReference type="AlphaFoldDB" id="A0A8J2L2E5"/>